<organism evidence="2 3">
    <name type="scientific">Trifolium medium</name>
    <dbReference type="NCBI Taxonomy" id="97028"/>
    <lineage>
        <taxon>Eukaryota</taxon>
        <taxon>Viridiplantae</taxon>
        <taxon>Streptophyta</taxon>
        <taxon>Embryophyta</taxon>
        <taxon>Tracheophyta</taxon>
        <taxon>Spermatophyta</taxon>
        <taxon>Magnoliopsida</taxon>
        <taxon>eudicotyledons</taxon>
        <taxon>Gunneridae</taxon>
        <taxon>Pentapetalae</taxon>
        <taxon>rosids</taxon>
        <taxon>fabids</taxon>
        <taxon>Fabales</taxon>
        <taxon>Fabaceae</taxon>
        <taxon>Papilionoideae</taxon>
        <taxon>50 kb inversion clade</taxon>
        <taxon>NPAAA clade</taxon>
        <taxon>Hologalegina</taxon>
        <taxon>IRL clade</taxon>
        <taxon>Trifolieae</taxon>
        <taxon>Trifolium</taxon>
    </lineage>
</organism>
<keyword evidence="3" id="KW-1185">Reference proteome</keyword>
<feature type="non-terminal residue" evidence="2">
    <location>
        <position position="1"/>
    </location>
</feature>
<dbReference type="AlphaFoldDB" id="A0A392SPB4"/>
<dbReference type="Proteomes" id="UP000265520">
    <property type="component" value="Unassembled WGS sequence"/>
</dbReference>
<proteinExistence type="predicted"/>
<name>A0A392SPB4_9FABA</name>
<evidence type="ECO:0000256" key="1">
    <source>
        <dbReference type="SAM" id="MobiDB-lite"/>
    </source>
</evidence>
<feature type="region of interest" description="Disordered" evidence="1">
    <location>
        <begin position="1"/>
        <end position="47"/>
    </location>
</feature>
<protein>
    <submittedName>
        <fullName evidence="2">Uncharacterized protein</fullName>
    </submittedName>
</protein>
<feature type="non-terminal residue" evidence="2">
    <location>
        <position position="47"/>
    </location>
</feature>
<feature type="compositionally biased region" description="Polar residues" evidence="1">
    <location>
        <begin position="37"/>
        <end position="47"/>
    </location>
</feature>
<evidence type="ECO:0000313" key="2">
    <source>
        <dbReference type="EMBL" id="MCI50262.1"/>
    </source>
</evidence>
<comment type="caution">
    <text evidence="2">The sequence shown here is derived from an EMBL/GenBank/DDBJ whole genome shotgun (WGS) entry which is preliminary data.</text>
</comment>
<reference evidence="2 3" key="1">
    <citation type="journal article" date="2018" name="Front. Plant Sci.">
        <title>Red Clover (Trifolium pratense) and Zigzag Clover (T. medium) - A Picture of Genomic Similarities and Differences.</title>
        <authorList>
            <person name="Dluhosova J."/>
            <person name="Istvanek J."/>
            <person name="Nedelnik J."/>
            <person name="Repkova J."/>
        </authorList>
    </citation>
    <scope>NUCLEOTIDE SEQUENCE [LARGE SCALE GENOMIC DNA]</scope>
    <source>
        <strain evidence="3">cv. 10/8</strain>
        <tissue evidence="2">Leaf</tissue>
    </source>
</reference>
<sequence>SKGAIKPDAATLEIEANTRETRTKASHDRAKAPAKVTTPSKTSNPRE</sequence>
<dbReference type="EMBL" id="LXQA010413856">
    <property type="protein sequence ID" value="MCI50262.1"/>
    <property type="molecule type" value="Genomic_DNA"/>
</dbReference>
<evidence type="ECO:0000313" key="3">
    <source>
        <dbReference type="Proteomes" id="UP000265520"/>
    </source>
</evidence>
<accession>A0A392SPB4</accession>
<feature type="compositionally biased region" description="Basic and acidic residues" evidence="1">
    <location>
        <begin position="16"/>
        <end position="31"/>
    </location>
</feature>